<dbReference type="SUPFAM" id="SSF54928">
    <property type="entry name" value="RNA-binding domain, RBD"/>
    <property type="match status" value="1"/>
</dbReference>
<dbReference type="GO" id="GO:0005654">
    <property type="term" value="C:nucleoplasm"/>
    <property type="evidence" value="ECO:0007669"/>
    <property type="project" value="TreeGrafter"/>
</dbReference>
<reference evidence="12" key="1">
    <citation type="submission" date="2023-10" db="EMBL/GenBank/DDBJ databases">
        <title>Genome assemblies of two species of porcelain crab, Petrolisthes cinctipes and Petrolisthes manimaculis (Anomura: Porcellanidae).</title>
        <authorList>
            <person name="Angst P."/>
        </authorList>
    </citation>
    <scope>NUCLEOTIDE SEQUENCE</scope>
    <source>
        <strain evidence="12">PB745_01</strain>
        <tissue evidence="12">Gill</tissue>
    </source>
</reference>
<feature type="region of interest" description="Disordered" evidence="9">
    <location>
        <begin position="772"/>
        <end position="810"/>
    </location>
</feature>
<dbReference type="SMART" id="SM00360">
    <property type="entry name" value="RRM"/>
    <property type="match status" value="1"/>
</dbReference>
<gene>
    <name evidence="12" type="ORF">Pcinc_039459</name>
</gene>
<dbReference type="GO" id="GO:0016020">
    <property type="term" value="C:membrane"/>
    <property type="evidence" value="ECO:0007669"/>
    <property type="project" value="InterPro"/>
</dbReference>
<feature type="compositionally biased region" description="Basic residues" evidence="9">
    <location>
        <begin position="84"/>
        <end position="95"/>
    </location>
</feature>
<dbReference type="InterPro" id="IPR012677">
    <property type="entry name" value="Nucleotide-bd_a/b_plait_sf"/>
</dbReference>
<dbReference type="PANTHER" id="PTHR15481:SF0">
    <property type="entry name" value="LD23870P-RELATED"/>
    <property type="match status" value="1"/>
</dbReference>
<accession>A0AAE1BNW7</accession>
<feature type="region of interest" description="Disordered" evidence="9">
    <location>
        <begin position="1172"/>
        <end position="1252"/>
    </location>
</feature>
<feature type="region of interest" description="Disordered" evidence="9">
    <location>
        <begin position="45"/>
        <end position="127"/>
    </location>
</feature>
<organism evidence="12 13">
    <name type="scientific">Petrolisthes cinctipes</name>
    <name type="common">Flat porcelain crab</name>
    <dbReference type="NCBI Taxonomy" id="88211"/>
    <lineage>
        <taxon>Eukaryota</taxon>
        <taxon>Metazoa</taxon>
        <taxon>Ecdysozoa</taxon>
        <taxon>Arthropoda</taxon>
        <taxon>Crustacea</taxon>
        <taxon>Multicrustacea</taxon>
        <taxon>Malacostraca</taxon>
        <taxon>Eumalacostraca</taxon>
        <taxon>Eucarida</taxon>
        <taxon>Decapoda</taxon>
        <taxon>Pleocyemata</taxon>
        <taxon>Anomura</taxon>
        <taxon>Galatheoidea</taxon>
        <taxon>Porcellanidae</taxon>
        <taxon>Petrolisthes</taxon>
    </lineage>
</organism>
<dbReference type="Gene3D" id="3.10.250.10">
    <property type="entry name" value="SRCR-like domain"/>
    <property type="match status" value="1"/>
</dbReference>
<feature type="compositionally biased region" description="Basic residues" evidence="9">
    <location>
        <begin position="1062"/>
        <end position="1086"/>
    </location>
</feature>
<sequence>MMMMMEGTPGVVKIDPFSSVENLGPAMRVKDKDRVTLVGKDTMSKGEEDKGAEWAVPNPHNTTTTKPVKTTTTTHKWKTLAIKKGGRNRRNRRGGKGTGRVEAPPSGNERYPTETPWTDTWQSRGPGQPTNNFPTGDRMAVESLPYVCVLKKFQTKLRQDMNPEILNDIEYPMSVSLDHYVMELHQQALMGGVSVETMIMMDVMFTDSFIEAWQEFLIDLEIELPDELTPGHVEWLQEFLEGDFFDMAEENIPPPYLQQFTDIFWYFHTLTNNQDIGLAVLEMVENPDFLMNTPCLPEGMMPPPRQSHPGSFPPDIRFHRVISKLPVTCTARKLVMRMMTGATPEMMTEFDRIVPLSLREKIKKLMDDVMAVDMEVFKAVETCGISWSPAIRWKCVVNSRPQYLSSWTGVTKISWKAMLTAKPSRSINFWIQYLQILLDNRALFTEMLMMMYNPVSMAKNLCVLLGNPGPRPTPEMKCFKLAQQDALSLTNPQQMEAGQTLPLQQQQQQPFFNDPLNDILMEQFAASVKPRHVYWIEENGVVYMGEESGITGTHFWREMAVCTCQGKGGHGGGNHGMGGGHGGGHGGMGGGHHGMGGGHGGMGGSGNRFGGFGSGGSGSGFGGFDSRGNGGGSGSGFGGGGSGGGGGIGSGFGGGGSGFGGGGSGGGGSGFGGGDGFGGFSGFGGNGDGFGGGDGGGGGVGIFGGGGGGGGIFGGGNGGIFGGGDGGGGGGIYGGGGIFGGGGGGGGDIFGGGGGGGGGDIFGGGGGGVSGGSGLDMGGMESDEMYDQDSGDREPLEFPSPRRPLAVHGKAGQVVSTLSSKRVKISVLRVREIEGGLVVEGPVILRQMKEKVEQEMQVCHTKQWSTEEATVVCRMIANDLTNAERRLTVKVAEGRSAVYQHDSRSLRLHLVECEGTEGDLLTECKHDEGNKERCADKELAVTDMVLSRSRSRSASSSGSENERKPRDKEKKSRKKSSSSDSSSSRSSSRSSSGSSGSSDSSSSSSSSSRSSSSSSSSSSSRSRSRDKENKPKEKEKDKDKKDEPRSTFKGGADKTRSLSREKKPKPKKPSKSRSRSGSPRPRRKPRSPTPRPTRIHIGRLTRNVNKDHMLEIFSVYGTVKSVDLPMYDIRVNSSLNRGYGYVDFEKPEDAENAMKHMDGGQIDGQEITAAPVLLPRPAPPRRRSPLPPPPPHRRGPPPPRWRSPPRYNMARRRSPPPMRRRSPPPRRRSPRSRSRTPPRRRRYSRSSSSSSR</sequence>
<feature type="region of interest" description="Disordered" evidence="9">
    <location>
        <begin position="575"/>
        <end position="611"/>
    </location>
</feature>
<evidence type="ECO:0000256" key="6">
    <source>
        <dbReference type="ARBA" id="ARBA00023242"/>
    </source>
</evidence>
<feature type="domain" description="RRM" evidence="10">
    <location>
        <begin position="1093"/>
        <end position="1167"/>
    </location>
</feature>
<keyword evidence="13" id="KW-1185">Reference proteome</keyword>
<dbReference type="PROSITE" id="PS50102">
    <property type="entry name" value="RRM"/>
    <property type="match status" value="1"/>
</dbReference>
<dbReference type="InterPro" id="IPR034201">
    <property type="entry name" value="RNPS1_RRM"/>
</dbReference>
<evidence type="ECO:0000313" key="13">
    <source>
        <dbReference type="Proteomes" id="UP001286313"/>
    </source>
</evidence>
<feature type="region of interest" description="Disordered" evidence="9">
    <location>
        <begin position="945"/>
        <end position="1097"/>
    </location>
</feature>
<evidence type="ECO:0000259" key="11">
    <source>
        <dbReference type="PROSITE" id="PS50287"/>
    </source>
</evidence>
<evidence type="ECO:0000259" key="10">
    <source>
        <dbReference type="PROSITE" id="PS50102"/>
    </source>
</evidence>
<dbReference type="Gene3D" id="3.30.70.330">
    <property type="match status" value="1"/>
</dbReference>
<keyword evidence="6" id="KW-0539">Nucleus</keyword>
<dbReference type="InterPro" id="IPR001190">
    <property type="entry name" value="SRCR"/>
</dbReference>
<keyword evidence="5" id="KW-0508">mRNA splicing</keyword>
<evidence type="ECO:0000256" key="5">
    <source>
        <dbReference type="ARBA" id="ARBA00023187"/>
    </source>
</evidence>
<evidence type="ECO:0000256" key="9">
    <source>
        <dbReference type="SAM" id="MobiDB-lite"/>
    </source>
</evidence>
<evidence type="ECO:0000256" key="1">
    <source>
        <dbReference type="ARBA" id="ARBA00004123"/>
    </source>
</evidence>
<evidence type="ECO:0000256" key="3">
    <source>
        <dbReference type="ARBA" id="ARBA00022884"/>
    </source>
</evidence>
<name>A0AAE1BNW7_PETCI</name>
<feature type="compositionally biased region" description="Basic residues" evidence="9">
    <location>
        <begin position="1209"/>
        <end position="1244"/>
    </location>
</feature>
<dbReference type="AlphaFoldDB" id="A0AAE1BNW7"/>
<dbReference type="GO" id="GO:0061574">
    <property type="term" value="C:ASAP complex"/>
    <property type="evidence" value="ECO:0007669"/>
    <property type="project" value="TreeGrafter"/>
</dbReference>
<keyword evidence="2" id="KW-0507">mRNA processing</keyword>
<evidence type="ECO:0000256" key="2">
    <source>
        <dbReference type="ARBA" id="ARBA00022664"/>
    </source>
</evidence>
<proteinExistence type="predicted"/>
<dbReference type="InterPro" id="IPR036772">
    <property type="entry name" value="SRCR-like_dom_sf"/>
</dbReference>
<feature type="compositionally biased region" description="Low complexity" evidence="9">
    <location>
        <begin position="978"/>
        <end position="1021"/>
    </location>
</feature>
<dbReference type="CDD" id="cd12365">
    <property type="entry name" value="RRM_RNPS1"/>
    <property type="match status" value="1"/>
</dbReference>
<protein>
    <recommendedName>
        <fullName evidence="14">RRM domain-containing protein</fullName>
    </recommendedName>
</protein>
<comment type="caution">
    <text evidence="12">The sequence shown here is derived from an EMBL/GenBank/DDBJ whole genome shotgun (WGS) entry which is preliminary data.</text>
</comment>
<comment type="subcellular location">
    <subcellularLocation>
        <location evidence="1">Nucleus</location>
    </subcellularLocation>
</comment>
<evidence type="ECO:0000256" key="8">
    <source>
        <dbReference type="PROSITE-ProRule" id="PRU00196"/>
    </source>
</evidence>
<dbReference type="Pfam" id="PF00076">
    <property type="entry name" value="RRM_1"/>
    <property type="match status" value="1"/>
</dbReference>
<keyword evidence="4" id="KW-1015">Disulfide bond</keyword>
<dbReference type="GO" id="GO:0005737">
    <property type="term" value="C:cytoplasm"/>
    <property type="evidence" value="ECO:0007669"/>
    <property type="project" value="TreeGrafter"/>
</dbReference>
<evidence type="ECO:0008006" key="14">
    <source>
        <dbReference type="Google" id="ProtNLM"/>
    </source>
</evidence>
<feature type="compositionally biased region" description="Pro residues" evidence="9">
    <location>
        <begin position="1185"/>
        <end position="1202"/>
    </location>
</feature>
<evidence type="ECO:0000313" key="12">
    <source>
        <dbReference type="EMBL" id="KAK3854033.1"/>
    </source>
</evidence>
<dbReference type="InterPro" id="IPR000504">
    <property type="entry name" value="RRM_dom"/>
</dbReference>
<feature type="compositionally biased region" description="Low complexity" evidence="9">
    <location>
        <begin position="62"/>
        <end position="74"/>
    </location>
</feature>
<dbReference type="InterPro" id="IPR035979">
    <property type="entry name" value="RBD_domain_sf"/>
</dbReference>
<dbReference type="PROSITE" id="PS50287">
    <property type="entry name" value="SRCR_2"/>
    <property type="match status" value="1"/>
</dbReference>
<comment type="caution">
    <text evidence="8">Lacks conserved residue(s) required for the propagation of feature annotation.</text>
</comment>
<feature type="compositionally biased region" description="Basic and acidic residues" evidence="9">
    <location>
        <begin position="960"/>
        <end position="970"/>
    </location>
</feature>
<feature type="domain" description="SRCR" evidence="11">
    <location>
        <begin position="830"/>
        <end position="944"/>
    </location>
</feature>
<dbReference type="PANTHER" id="PTHR15481">
    <property type="entry name" value="RIBONUCLEIC ACID BINDING PROTEIN S1"/>
    <property type="match status" value="1"/>
</dbReference>
<dbReference type="Pfam" id="PF00530">
    <property type="entry name" value="SRCR"/>
    <property type="match status" value="1"/>
</dbReference>
<dbReference type="GO" id="GO:0003723">
    <property type="term" value="F:RNA binding"/>
    <property type="evidence" value="ECO:0007669"/>
    <property type="project" value="UniProtKB-UniRule"/>
</dbReference>
<dbReference type="GO" id="GO:0000398">
    <property type="term" value="P:mRNA splicing, via spliceosome"/>
    <property type="evidence" value="ECO:0007669"/>
    <property type="project" value="TreeGrafter"/>
</dbReference>
<feature type="compositionally biased region" description="Polar residues" evidence="9">
    <location>
        <begin position="115"/>
        <end position="127"/>
    </location>
</feature>
<evidence type="ECO:0000256" key="4">
    <source>
        <dbReference type="ARBA" id="ARBA00023157"/>
    </source>
</evidence>
<feature type="compositionally biased region" description="Basic and acidic residues" evidence="9">
    <location>
        <begin position="1023"/>
        <end position="1061"/>
    </location>
</feature>
<dbReference type="Proteomes" id="UP001286313">
    <property type="component" value="Unassembled WGS sequence"/>
</dbReference>
<evidence type="ECO:0000256" key="7">
    <source>
        <dbReference type="PROSITE-ProRule" id="PRU00176"/>
    </source>
</evidence>
<dbReference type="EMBL" id="JAWQEG010006731">
    <property type="protein sequence ID" value="KAK3854033.1"/>
    <property type="molecule type" value="Genomic_DNA"/>
</dbReference>
<keyword evidence="3 7" id="KW-0694">RNA-binding</keyword>